<evidence type="ECO:0000313" key="3">
    <source>
        <dbReference type="Proteomes" id="UP001143543"/>
    </source>
</evidence>
<dbReference type="InterPro" id="IPR025665">
    <property type="entry name" value="Beta-barrel_OMP_2"/>
</dbReference>
<evidence type="ECO:0000259" key="1">
    <source>
        <dbReference type="Pfam" id="PF13568"/>
    </source>
</evidence>
<feature type="domain" description="Outer membrane protein beta-barrel" evidence="1">
    <location>
        <begin position="7"/>
        <end position="172"/>
    </location>
</feature>
<dbReference type="EMBL" id="BRVO01000004">
    <property type="protein sequence ID" value="GLB50591.1"/>
    <property type="molecule type" value="Genomic_DNA"/>
</dbReference>
<organism evidence="2 3">
    <name type="scientific">Neptunitalea lumnitzerae</name>
    <dbReference type="NCBI Taxonomy" id="2965509"/>
    <lineage>
        <taxon>Bacteria</taxon>
        <taxon>Pseudomonadati</taxon>
        <taxon>Bacteroidota</taxon>
        <taxon>Flavobacteriia</taxon>
        <taxon>Flavobacteriales</taxon>
        <taxon>Flavobacteriaceae</taxon>
        <taxon>Neptunitalea</taxon>
    </lineage>
</organism>
<sequence length="195" mass="21167">MGAVAVQAQADQSLPQIGIKGGLNLSTITSDDFNDGEESRTSFNVGLLAELPISDRFSIQPEVLYSAQGFDIRQNDNGDDVEYQLDYIQVPVLAKLYLIKGLSVEAGPQFGFKVNEEVDFDPTSDGGDFDIDADDSSVKDFETSVALGAAYKFDNGFFVSGRYTHGLTNIFDDSSLLGNVDAKNAVWQFGVGFMF</sequence>
<keyword evidence="3" id="KW-1185">Reference proteome</keyword>
<gene>
    <name evidence="2" type="ORF">Y10_29590</name>
</gene>
<dbReference type="InterPro" id="IPR011250">
    <property type="entry name" value="OMP/PagP_B-barrel"/>
</dbReference>
<protein>
    <recommendedName>
        <fullName evidence="1">Outer membrane protein beta-barrel domain-containing protein</fullName>
    </recommendedName>
</protein>
<comment type="caution">
    <text evidence="2">The sequence shown here is derived from an EMBL/GenBank/DDBJ whole genome shotgun (WGS) entry which is preliminary data.</text>
</comment>
<accession>A0ABQ5MMR0</accession>
<proteinExistence type="predicted"/>
<reference evidence="2" key="1">
    <citation type="submission" date="2022-07" db="EMBL/GenBank/DDBJ databases">
        <title>Taxonomy of Novel Oxalotrophic and Methylotrophic Bacteria.</title>
        <authorList>
            <person name="Sahin N."/>
            <person name="Tani A."/>
        </authorList>
    </citation>
    <scope>NUCLEOTIDE SEQUENCE</scope>
    <source>
        <strain evidence="2">Y10</strain>
    </source>
</reference>
<dbReference type="Proteomes" id="UP001143543">
    <property type="component" value="Unassembled WGS sequence"/>
</dbReference>
<evidence type="ECO:0000313" key="2">
    <source>
        <dbReference type="EMBL" id="GLB50591.1"/>
    </source>
</evidence>
<dbReference type="Pfam" id="PF13568">
    <property type="entry name" value="OMP_b-brl_2"/>
    <property type="match status" value="1"/>
</dbReference>
<dbReference type="SUPFAM" id="SSF56925">
    <property type="entry name" value="OMPA-like"/>
    <property type="match status" value="1"/>
</dbReference>
<name>A0ABQ5MMR0_9FLAO</name>